<dbReference type="AlphaFoldDB" id="A0A2A6CP50"/>
<dbReference type="OrthoDB" id="5859769at2759"/>
<dbReference type="InterPro" id="IPR050920">
    <property type="entry name" value="Nematode_rcpt-like_delta"/>
</dbReference>
<evidence type="ECO:0000313" key="6">
    <source>
        <dbReference type="EnsemblMetazoa" id="PPA41386.1"/>
    </source>
</evidence>
<dbReference type="InterPro" id="IPR019421">
    <property type="entry name" value="7TM_GPCR_serpentine_rcpt_Srd"/>
</dbReference>
<dbReference type="PANTHER" id="PTHR22945:SF40">
    <property type="entry name" value="SERPENTINE RECEPTOR, CLASS D (DELTA)-RELATED"/>
    <property type="match status" value="1"/>
</dbReference>
<keyword evidence="5" id="KW-0472">Membrane</keyword>
<dbReference type="EnsemblMetazoa" id="PPA41386.1">
    <property type="protein sequence ID" value="PPA41386.1"/>
    <property type="gene ID" value="WBGene00279755"/>
</dbReference>
<keyword evidence="3" id="KW-0812">Transmembrane</keyword>
<dbReference type="Proteomes" id="UP000005239">
    <property type="component" value="Unassembled WGS sequence"/>
</dbReference>
<evidence type="ECO:0000256" key="3">
    <source>
        <dbReference type="ARBA" id="ARBA00022692"/>
    </source>
</evidence>
<evidence type="ECO:0000256" key="2">
    <source>
        <dbReference type="ARBA" id="ARBA00009166"/>
    </source>
</evidence>
<organism evidence="6 7">
    <name type="scientific">Pristionchus pacificus</name>
    <name type="common">Parasitic nematode worm</name>
    <dbReference type="NCBI Taxonomy" id="54126"/>
    <lineage>
        <taxon>Eukaryota</taxon>
        <taxon>Metazoa</taxon>
        <taxon>Ecdysozoa</taxon>
        <taxon>Nematoda</taxon>
        <taxon>Chromadorea</taxon>
        <taxon>Rhabditida</taxon>
        <taxon>Rhabditina</taxon>
        <taxon>Diplogasteromorpha</taxon>
        <taxon>Diplogasteroidea</taxon>
        <taxon>Neodiplogasteridae</taxon>
        <taxon>Pristionchus</taxon>
    </lineage>
</organism>
<proteinExistence type="inferred from homology"/>
<dbReference type="PANTHER" id="PTHR22945">
    <property type="entry name" value="SERPENTINE RECEPTOR, CLASS D DELTA"/>
    <property type="match status" value="1"/>
</dbReference>
<dbReference type="Pfam" id="PF10317">
    <property type="entry name" value="7TM_GPCR_Srd"/>
    <property type="match status" value="1"/>
</dbReference>
<keyword evidence="4" id="KW-1133">Transmembrane helix</keyword>
<protein>
    <submittedName>
        <fullName evidence="6">G protein-coupled receptor</fullName>
    </submittedName>
</protein>
<name>A0A2A6CP50_PRIPA</name>
<accession>A0A2A6CP50</accession>
<comment type="subcellular location">
    <subcellularLocation>
        <location evidence="1">Membrane</location>
        <topology evidence="1">Multi-pass membrane protein</topology>
    </subcellularLocation>
</comment>
<reference evidence="6" key="2">
    <citation type="submission" date="2022-06" db="UniProtKB">
        <authorList>
            <consortium name="EnsemblMetazoa"/>
        </authorList>
    </citation>
    <scope>IDENTIFICATION</scope>
    <source>
        <strain evidence="6">PS312</strain>
    </source>
</reference>
<reference evidence="7" key="1">
    <citation type="journal article" date="2008" name="Nat. Genet.">
        <title>The Pristionchus pacificus genome provides a unique perspective on nematode lifestyle and parasitism.</title>
        <authorList>
            <person name="Dieterich C."/>
            <person name="Clifton S.W."/>
            <person name="Schuster L.N."/>
            <person name="Chinwalla A."/>
            <person name="Delehaunty K."/>
            <person name="Dinkelacker I."/>
            <person name="Fulton L."/>
            <person name="Fulton R."/>
            <person name="Godfrey J."/>
            <person name="Minx P."/>
            <person name="Mitreva M."/>
            <person name="Roeseler W."/>
            <person name="Tian H."/>
            <person name="Witte H."/>
            <person name="Yang S.P."/>
            <person name="Wilson R.K."/>
            <person name="Sommer R.J."/>
        </authorList>
    </citation>
    <scope>NUCLEOTIDE SEQUENCE [LARGE SCALE GENOMIC DNA]</scope>
    <source>
        <strain evidence="7">PS312</strain>
    </source>
</reference>
<keyword evidence="7" id="KW-1185">Reference proteome</keyword>
<gene>
    <name evidence="6" type="primary">WBGene00279755</name>
</gene>
<dbReference type="SUPFAM" id="SSF81321">
    <property type="entry name" value="Family A G protein-coupled receptor-like"/>
    <property type="match status" value="1"/>
</dbReference>
<evidence type="ECO:0000313" key="7">
    <source>
        <dbReference type="Proteomes" id="UP000005239"/>
    </source>
</evidence>
<evidence type="ECO:0000256" key="1">
    <source>
        <dbReference type="ARBA" id="ARBA00004141"/>
    </source>
</evidence>
<comment type="similarity">
    <text evidence="2">Belongs to the nematode receptor-like protein srd family.</text>
</comment>
<sequence>TPFVFSLNDNDKVRGAIALARPAYNLNDYAVEGHLSICGWSVMLVSVAVSGTGVPMAIIVFVLRAKVLAKLVEKSSAMSDKTMRLHRALTKVLTLQAGLPLLFVVGAGNYVLCQSDIVCCAAQEHMIMLIASLIPLISPAITLYYVRPYREFVEDKLLCRKMGSKTSVEPEPIAYQ</sequence>
<evidence type="ECO:0000256" key="4">
    <source>
        <dbReference type="ARBA" id="ARBA00022989"/>
    </source>
</evidence>
<accession>A0A8R1V0Q1</accession>
<evidence type="ECO:0000256" key="5">
    <source>
        <dbReference type="ARBA" id="ARBA00023136"/>
    </source>
</evidence>
<dbReference type="GO" id="GO:0016020">
    <property type="term" value="C:membrane"/>
    <property type="evidence" value="ECO:0007669"/>
    <property type="project" value="UniProtKB-SubCell"/>
</dbReference>